<evidence type="ECO:0000313" key="2">
    <source>
        <dbReference type="Proteomes" id="UP001056120"/>
    </source>
</evidence>
<keyword evidence="2" id="KW-1185">Reference proteome</keyword>
<gene>
    <name evidence="1" type="ORF">L1987_30537</name>
</gene>
<proteinExistence type="predicted"/>
<accession>A0ACB9I4H8</accession>
<dbReference type="Proteomes" id="UP001056120">
    <property type="component" value="Linkage Group LG10"/>
</dbReference>
<protein>
    <submittedName>
        <fullName evidence="1">Uncharacterized protein</fullName>
    </submittedName>
</protein>
<dbReference type="EMBL" id="CM042027">
    <property type="protein sequence ID" value="KAI3802405.1"/>
    <property type="molecule type" value="Genomic_DNA"/>
</dbReference>
<reference evidence="1 2" key="2">
    <citation type="journal article" date="2022" name="Mol. Ecol. Resour.">
        <title>The genomes of chicory, endive, great burdock and yacon provide insights into Asteraceae paleo-polyploidization history and plant inulin production.</title>
        <authorList>
            <person name="Fan W."/>
            <person name="Wang S."/>
            <person name="Wang H."/>
            <person name="Wang A."/>
            <person name="Jiang F."/>
            <person name="Liu H."/>
            <person name="Zhao H."/>
            <person name="Xu D."/>
            <person name="Zhang Y."/>
        </authorList>
    </citation>
    <scope>NUCLEOTIDE SEQUENCE [LARGE SCALE GENOMIC DNA]</scope>
    <source>
        <strain evidence="2">cv. Yunnan</strain>
        <tissue evidence="1">Leaves</tissue>
    </source>
</reference>
<reference evidence="2" key="1">
    <citation type="journal article" date="2022" name="Mol. Ecol. Resour.">
        <title>The genomes of chicory, endive, great burdock and yacon provide insights into Asteraceae palaeo-polyploidization history and plant inulin production.</title>
        <authorList>
            <person name="Fan W."/>
            <person name="Wang S."/>
            <person name="Wang H."/>
            <person name="Wang A."/>
            <person name="Jiang F."/>
            <person name="Liu H."/>
            <person name="Zhao H."/>
            <person name="Xu D."/>
            <person name="Zhang Y."/>
        </authorList>
    </citation>
    <scope>NUCLEOTIDE SEQUENCE [LARGE SCALE GENOMIC DNA]</scope>
    <source>
        <strain evidence="2">cv. Yunnan</strain>
    </source>
</reference>
<name>A0ACB9I4H8_9ASTR</name>
<evidence type="ECO:0000313" key="1">
    <source>
        <dbReference type="EMBL" id="KAI3802405.1"/>
    </source>
</evidence>
<organism evidence="1 2">
    <name type="scientific">Smallanthus sonchifolius</name>
    <dbReference type="NCBI Taxonomy" id="185202"/>
    <lineage>
        <taxon>Eukaryota</taxon>
        <taxon>Viridiplantae</taxon>
        <taxon>Streptophyta</taxon>
        <taxon>Embryophyta</taxon>
        <taxon>Tracheophyta</taxon>
        <taxon>Spermatophyta</taxon>
        <taxon>Magnoliopsida</taxon>
        <taxon>eudicotyledons</taxon>
        <taxon>Gunneridae</taxon>
        <taxon>Pentapetalae</taxon>
        <taxon>asterids</taxon>
        <taxon>campanulids</taxon>
        <taxon>Asterales</taxon>
        <taxon>Asteraceae</taxon>
        <taxon>Asteroideae</taxon>
        <taxon>Heliantheae alliance</taxon>
        <taxon>Millerieae</taxon>
        <taxon>Smallanthus</taxon>
    </lineage>
</organism>
<sequence>MIRSRSGALSKILTWLTTFNWSVIRGAIQAANLLLQEGAHIGVDDYGYQTTHVAAQYGQTALIYHIVTKWNADPDVPAFDGN</sequence>
<comment type="caution">
    <text evidence="1">The sequence shown here is derived from an EMBL/GenBank/DDBJ whole genome shotgun (WGS) entry which is preliminary data.</text>
</comment>